<organism evidence="2 3">
    <name type="scientific">Parasitella parasitica</name>
    <dbReference type="NCBI Taxonomy" id="35722"/>
    <lineage>
        <taxon>Eukaryota</taxon>
        <taxon>Fungi</taxon>
        <taxon>Fungi incertae sedis</taxon>
        <taxon>Mucoromycota</taxon>
        <taxon>Mucoromycotina</taxon>
        <taxon>Mucoromycetes</taxon>
        <taxon>Mucorales</taxon>
        <taxon>Mucorineae</taxon>
        <taxon>Mucoraceae</taxon>
        <taxon>Parasitella</taxon>
    </lineage>
</organism>
<keyword evidence="3" id="KW-1185">Reference proteome</keyword>
<gene>
    <name evidence="2" type="primary">PARPA_08319.1 scaffold 32756</name>
</gene>
<evidence type="ECO:0000313" key="3">
    <source>
        <dbReference type="Proteomes" id="UP000054107"/>
    </source>
</evidence>
<name>A0A0B7NGV9_9FUNG</name>
<dbReference type="Proteomes" id="UP000054107">
    <property type="component" value="Unassembled WGS sequence"/>
</dbReference>
<feature type="compositionally biased region" description="Basic and acidic residues" evidence="1">
    <location>
        <begin position="1"/>
        <end position="10"/>
    </location>
</feature>
<proteinExistence type="predicted"/>
<accession>A0A0B7NGV9</accession>
<sequence>MKIPEHDINGRKRRKLSPVSSIVLPSRQNLDKYESRLQAAVTSPNNLIPASATKFGISQGYRQMVHVKELGDKIPSEGLNHQAAVDLVA</sequence>
<reference evidence="2 3" key="1">
    <citation type="submission" date="2014-09" db="EMBL/GenBank/DDBJ databases">
        <authorList>
            <person name="Ellenberger Sabrina"/>
        </authorList>
    </citation>
    <scope>NUCLEOTIDE SEQUENCE [LARGE SCALE GENOMIC DNA]</scope>
    <source>
        <strain evidence="2 3">CBS 412.66</strain>
    </source>
</reference>
<dbReference type="AlphaFoldDB" id="A0A0B7NGV9"/>
<dbReference type="EMBL" id="LN731032">
    <property type="protein sequence ID" value="CEP14156.1"/>
    <property type="molecule type" value="Genomic_DNA"/>
</dbReference>
<evidence type="ECO:0000313" key="2">
    <source>
        <dbReference type="EMBL" id="CEP14156.1"/>
    </source>
</evidence>
<protein>
    <submittedName>
        <fullName evidence="2">Uncharacterized protein</fullName>
    </submittedName>
</protein>
<evidence type="ECO:0000256" key="1">
    <source>
        <dbReference type="SAM" id="MobiDB-lite"/>
    </source>
</evidence>
<feature type="region of interest" description="Disordered" evidence="1">
    <location>
        <begin position="1"/>
        <end position="20"/>
    </location>
</feature>